<dbReference type="OrthoDB" id="5552418at2759"/>
<organism evidence="2 3">
    <name type="scientific">Claviceps pazoutovae</name>
    <dbReference type="NCBI Taxonomy" id="1649127"/>
    <lineage>
        <taxon>Eukaryota</taxon>
        <taxon>Fungi</taxon>
        <taxon>Dikarya</taxon>
        <taxon>Ascomycota</taxon>
        <taxon>Pezizomycotina</taxon>
        <taxon>Sordariomycetes</taxon>
        <taxon>Hypocreomycetidae</taxon>
        <taxon>Hypocreales</taxon>
        <taxon>Clavicipitaceae</taxon>
        <taxon>Claviceps</taxon>
    </lineage>
</organism>
<name>A0A9P7MGB0_9HYPO</name>
<sequence>MSSSLLAYGNAYEHDVRNQGPGMGNYGHSMMMYNVSHAGAQHGVYETSHFTPRQQTAMQMMHPDVASAYFSPSTAPNTGTPLGHGPSSPPNVYQFSRQNPGILYSDTMSSINEMQHEEQAQAQAQTQAQEKEEMQSEERQQRINEEREQEERQQRKQKQHHDKQLREQQEKRDDQEKKRTENEKEPEKKQLEPQRPGPSRSGATKTPNMSKEEAAAEIREQLDTIFRDISIGQLGGASALLLRISDWMLSQIKELGFHADDSALHEDRLKTWNDFNHAWLALIAQQKELMLSEKEIAPPQKLLTREMVIKMGDELIRLCDYIESYGLVDYEYGVWEDRIEEALEECLDIFDSRKAVSE</sequence>
<dbReference type="EMBL" id="SRPO01000067">
    <property type="protein sequence ID" value="KAG5943362.1"/>
    <property type="molecule type" value="Genomic_DNA"/>
</dbReference>
<comment type="caution">
    <text evidence="2">The sequence shown here is derived from an EMBL/GenBank/DDBJ whole genome shotgun (WGS) entry which is preliminary data.</text>
</comment>
<protein>
    <submittedName>
        <fullName evidence="2">Uncharacterized protein</fullName>
    </submittedName>
</protein>
<gene>
    <name evidence="2" type="ORF">E4U60_006689</name>
</gene>
<proteinExistence type="predicted"/>
<evidence type="ECO:0000313" key="2">
    <source>
        <dbReference type="EMBL" id="KAG5943362.1"/>
    </source>
</evidence>
<feature type="compositionally biased region" description="Polar residues" evidence="1">
    <location>
        <begin position="71"/>
        <end position="80"/>
    </location>
</feature>
<reference evidence="2 3" key="1">
    <citation type="journal article" date="2020" name="bioRxiv">
        <title>Whole genome comparisons of ergot fungi reveals the divergence and evolution of species within the genus Claviceps are the result of varying mechanisms driving genome evolution and host range expansion.</title>
        <authorList>
            <person name="Wyka S.A."/>
            <person name="Mondo S.J."/>
            <person name="Liu M."/>
            <person name="Dettman J."/>
            <person name="Nalam V."/>
            <person name="Broders K.D."/>
        </authorList>
    </citation>
    <scope>NUCLEOTIDE SEQUENCE [LARGE SCALE GENOMIC DNA]</scope>
    <source>
        <strain evidence="2 3">CCC 1485</strain>
    </source>
</reference>
<evidence type="ECO:0000313" key="3">
    <source>
        <dbReference type="Proteomes" id="UP000706124"/>
    </source>
</evidence>
<accession>A0A9P7MGB0</accession>
<dbReference type="Proteomes" id="UP000706124">
    <property type="component" value="Unassembled WGS sequence"/>
</dbReference>
<dbReference type="AlphaFoldDB" id="A0A9P7MGB0"/>
<evidence type="ECO:0000256" key="1">
    <source>
        <dbReference type="SAM" id="MobiDB-lite"/>
    </source>
</evidence>
<feature type="compositionally biased region" description="Basic and acidic residues" evidence="1">
    <location>
        <begin position="129"/>
        <end position="154"/>
    </location>
</feature>
<feature type="compositionally biased region" description="Basic and acidic residues" evidence="1">
    <location>
        <begin position="162"/>
        <end position="192"/>
    </location>
</feature>
<feature type="region of interest" description="Disordered" evidence="1">
    <location>
        <begin position="116"/>
        <end position="215"/>
    </location>
</feature>
<feature type="region of interest" description="Disordered" evidence="1">
    <location>
        <begin position="71"/>
        <end position="97"/>
    </location>
</feature>
<keyword evidence="3" id="KW-1185">Reference proteome</keyword>